<dbReference type="RefSeq" id="XP_046017448.1">
    <property type="nucleotide sequence ID" value="XM_046152952.1"/>
</dbReference>
<feature type="compositionally biased region" description="Basic and acidic residues" evidence="1">
    <location>
        <begin position="70"/>
        <end position="80"/>
    </location>
</feature>
<evidence type="ECO:0000313" key="2">
    <source>
        <dbReference type="EMBL" id="KAH7038327.1"/>
    </source>
</evidence>
<feature type="region of interest" description="Disordered" evidence="1">
    <location>
        <begin position="37"/>
        <end position="80"/>
    </location>
</feature>
<proteinExistence type="predicted"/>
<organism evidence="2 3">
    <name type="scientific">Microdochium trichocladiopsis</name>
    <dbReference type="NCBI Taxonomy" id="1682393"/>
    <lineage>
        <taxon>Eukaryota</taxon>
        <taxon>Fungi</taxon>
        <taxon>Dikarya</taxon>
        <taxon>Ascomycota</taxon>
        <taxon>Pezizomycotina</taxon>
        <taxon>Sordariomycetes</taxon>
        <taxon>Xylariomycetidae</taxon>
        <taxon>Xylariales</taxon>
        <taxon>Microdochiaceae</taxon>
        <taxon>Microdochium</taxon>
    </lineage>
</organism>
<accession>A0A9P8YG95</accession>
<gene>
    <name evidence="2" type="ORF">B0I36DRAFT_316022</name>
</gene>
<dbReference type="GeneID" id="70182498"/>
<evidence type="ECO:0000313" key="3">
    <source>
        <dbReference type="Proteomes" id="UP000756346"/>
    </source>
</evidence>
<protein>
    <submittedName>
        <fullName evidence="2">Uncharacterized protein</fullName>
    </submittedName>
</protein>
<comment type="caution">
    <text evidence="2">The sequence shown here is derived from an EMBL/GenBank/DDBJ whole genome shotgun (WGS) entry which is preliminary data.</text>
</comment>
<name>A0A9P8YG95_9PEZI</name>
<dbReference type="Proteomes" id="UP000756346">
    <property type="component" value="Unassembled WGS sequence"/>
</dbReference>
<evidence type="ECO:0000256" key="1">
    <source>
        <dbReference type="SAM" id="MobiDB-lite"/>
    </source>
</evidence>
<keyword evidence="3" id="KW-1185">Reference proteome</keyword>
<dbReference type="AlphaFoldDB" id="A0A9P8YG95"/>
<reference evidence="2" key="1">
    <citation type="journal article" date="2021" name="Nat. Commun.">
        <title>Genetic determinants of endophytism in the Arabidopsis root mycobiome.</title>
        <authorList>
            <person name="Mesny F."/>
            <person name="Miyauchi S."/>
            <person name="Thiergart T."/>
            <person name="Pickel B."/>
            <person name="Atanasova L."/>
            <person name="Karlsson M."/>
            <person name="Huettel B."/>
            <person name="Barry K.W."/>
            <person name="Haridas S."/>
            <person name="Chen C."/>
            <person name="Bauer D."/>
            <person name="Andreopoulos W."/>
            <person name="Pangilinan J."/>
            <person name="LaButti K."/>
            <person name="Riley R."/>
            <person name="Lipzen A."/>
            <person name="Clum A."/>
            <person name="Drula E."/>
            <person name="Henrissat B."/>
            <person name="Kohler A."/>
            <person name="Grigoriev I.V."/>
            <person name="Martin F.M."/>
            <person name="Hacquard S."/>
        </authorList>
    </citation>
    <scope>NUCLEOTIDE SEQUENCE</scope>
    <source>
        <strain evidence="2">MPI-CAGE-CH-0230</strain>
    </source>
</reference>
<sequence length="80" mass="9195">MIFPDLRPEHSPLTPKSFSVLLLLLCNKVQTIVDNTRLRRTKHENSHRYHPMPPPALPSSRRSSKNQTPHLDRRFGSGQG</sequence>
<dbReference type="EMBL" id="JAGTJQ010000002">
    <property type="protein sequence ID" value="KAH7038327.1"/>
    <property type="molecule type" value="Genomic_DNA"/>
</dbReference>